<dbReference type="GO" id="GO:0003677">
    <property type="term" value="F:DNA binding"/>
    <property type="evidence" value="ECO:0007669"/>
    <property type="project" value="UniProtKB-UniRule"/>
</dbReference>
<evidence type="ECO:0000256" key="7">
    <source>
        <dbReference type="ARBA" id="ARBA00023014"/>
    </source>
</evidence>
<keyword evidence="9 12" id="KW-0234">DNA repair</keyword>
<comment type="function">
    <text evidence="12">DNA repair enzyme that has both DNA N-glycosylase activity and AP-lyase activity. The DNA N-glycosylase activity releases various damaged pyrimidines from DNA by cleaving the N-glycosidic bond, leaving an AP (apurinic/apyrimidinic) site. The AP-lyase activity cleaves the phosphodiester bond 3' to the AP site by a beta-elimination, leaving a 3'-terminal unsaturated sugar and a product with a terminal 5'-phosphate.</text>
</comment>
<keyword evidence="3 12" id="KW-0479">Metal-binding</keyword>
<dbReference type="InterPro" id="IPR003651">
    <property type="entry name" value="Endonuclease3_FeS-loop_motif"/>
</dbReference>
<comment type="catalytic activity">
    <reaction evidence="12">
        <text>2'-deoxyribonucleotide-(2'-deoxyribose 5'-phosphate)-2'-deoxyribonucleotide-DNA = a 3'-end 2'-deoxyribonucleotide-(2,3-dehydro-2,3-deoxyribose 5'-phosphate)-DNA + a 5'-end 5'-phospho-2'-deoxyribonucleoside-DNA + H(+)</text>
        <dbReference type="Rhea" id="RHEA:66592"/>
        <dbReference type="Rhea" id="RHEA-COMP:13180"/>
        <dbReference type="Rhea" id="RHEA-COMP:16897"/>
        <dbReference type="Rhea" id="RHEA-COMP:17067"/>
        <dbReference type="ChEBI" id="CHEBI:15378"/>
        <dbReference type="ChEBI" id="CHEBI:136412"/>
        <dbReference type="ChEBI" id="CHEBI:157695"/>
        <dbReference type="ChEBI" id="CHEBI:167181"/>
        <dbReference type="EC" id="4.2.99.18"/>
    </reaction>
</comment>
<evidence type="ECO:0000256" key="9">
    <source>
        <dbReference type="ARBA" id="ARBA00023204"/>
    </source>
</evidence>
<evidence type="ECO:0000256" key="3">
    <source>
        <dbReference type="ARBA" id="ARBA00022723"/>
    </source>
</evidence>
<feature type="binding site" evidence="12">
    <location>
        <position position="201"/>
    </location>
    <ligand>
        <name>[4Fe-4S] cluster</name>
        <dbReference type="ChEBI" id="CHEBI:49883"/>
    </ligand>
</feature>
<keyword evidence="10 12" id="KW-0456">Lyase</keyword>
<sequence>MQRSIEIIKCLKKEYPEAGTLLQHSSPFQFMVAVVLSAQSTDEQVNRVTAELFADYGTPEALAAIDLSLLEEKIRGVGLYRNKARHLKKMAQIIVEQYQGEVPSDFDELLSLPGVGRKSANVIRSVVFKKPGLGVDTHVHRVANRLGLVNSKLPEQTEKALKEQIPEKCWSEAHHLLIFHGRRICQARKPQCNNCVLEGLCEKRFEK</sequence>
<dbReference type="Gene3D" id="1.10.1670.10">
    <property type="entry name" value="Helix-hairpin-Helix base-excision DNA repair enzymes (C-terminal)"/>
    <property type="match status" value="1"/>
</dbReference>
<dbReference type="GO" id="GO:0140078">
    <property type="term" value="F:class I DNA-(apurinic or apyrimidinic site) endonuclease activity"/>
    <property type="evidence" value="ECO:0007669"/>
    <property type="project" value="UniProtKB-EC"/>
</dbReference>
<keyword evidence="7 12" id="KW-0411">Iron-sulfur</keyword>
<dbReference type="Gene3D" id="1.10.340.30">
    <property type="entry name" value="Hypothetical protein, domain 2"/>
    <property type="match status" value="1"/>
</dbReference>
<keyword evidence="2 12" id="KW-0004">4Fe-4S</keyword>
<dbReference type="InterPro" id="IPR003265">
    <property type="entry name" value="HhH-GPD_domain"/>
</dbReference>
<evidence type="ECO:0000256" key="5">
    <source>
        <dbReference type="ARBA" id="ARBA00022801"/>
    </source>
</evidence>
<evidence type="ECO:0000259" key="13">
    <source>
        <dbReference type="SMART" id="SM00478"/>
    </source>
</evidence>
<dbReference type="PANTHER" id="PTHR10359">
    <property type="entry name" value="A/G-SPECIFIC ADENINE GLYCOSYLASE/ENDONUCLEASE III"/>
    <property type="match status" value="1"/>
</dbReference>
<dbReference type="EMBL" id="CP000448">
    <property type="protein sequence ID" value="ABI68276.1"/>
    <property type="molecule type" value="Genomic_DNA"/>
</dbReference>
<dbReference type="PIRSF" id="PIRSF001435">
    <property type="entry name" value="Nth"/>
    <property type="match status" value="1"/>
</dbReference>
<dbReference type="eggNOG" id="COG0177">
    <property type="taxonomic scope" value="Bacteria"/>
</dbReference>
<protein>
    <recommendedName>
        <fullName evidence="12">Endonuclease III</fullName>
        <ecNumber evidence="12">4.2.99.18</ecNumber>
    </recommendedName>
    <alternativeName>
        <fullName evidence="12">DNA-(apurinic or apyrimidinic site) lyase</fullName>
    </alternativeName>
</protein>
<keyword evidence="5 12" id="KW-0378">Hydrolase</keyword>
<evidence type="ECO:0000256" key="12">
    <source>
        <dbReference type="HAMAP-Rule" id="MF_00942"/>
    </source>
</evidence>
<evidence type="ECO:0000313" key="14">
    <source>
        <dbReference type="EMBL" id="ABI68276.1"/>
    </source>
</evidence>
<keyword evidence="4 12" id="KW-0227">DNA damage</keyword>
<dbReference type="CDD" id="cd00056">
    <property type="entry name" value="ENDO3c"/>
    <property type="match status" value="1"/>
</dbReference>
<dbReference type="KEGG" id="swo:Swol_0961"/>
<dbReference type="Pfam" id="PF00633">
    <property type="entry name" value="HHH"/>
    <property type="match status" value="1"/>
</dbReference>
<evidence type="ECO:0000256" key="1">
    <source>
        <dbReference type="ARBA" id="ARBA00008343"/>
    </source>
</evidence>
<dbReference type="GO" id="GO:0051539">
    <property type="term" value="F:4 iron, 4 sulfur cluster binding"/>
    <property type="evidence" value="ECO:0007669"/>
    <property type="project" value="UniProtKB-UniRule"/>
</dbReference>
<dbReference type="OrthoDB" id="9800977at2"/>
<dbReference type="InterPro" id="IPR023170">
    <property type="entry name" value="HhH_base_excis_C"/>
</dbReference>
<dbReference type="SMART" id="SM00478">
    <property type="entry name" value="ENDO3c"/>
    <property type="match status" value="1"/>
</dbReference>
<keyword evidence="14" id="KW-0540">Nuclease</keyword>
<keyword evidence="15" id="KW-1185">Reference proteome</keyword>
<feature type="binding site" evidence="12">
    <location>
        <position position="185"/>
    </location>
    <ligand>
        <name>[4Fe-4S] cluster</name>
        <dbReference type="ChEBI" id="CHEBI:49883"/>
    </ligand>
</feature>
<dbReference type="RefSeq" id="WP_011640381.1">
    <property type="nucleotide sequence ID" value="NC_008346.1"/>
</dbReference>
<keyword evidence="6 12" id="KW-0408">Iron</keyword>
<evidence type="ECO:0000256" key="11">
    <source>
        <dbReference type="ARBA" id="ARBA00023295"/>
    </source>
</evidence>
<dbReference type="AlphaFoldDB" id="Q0AYC8"/>
<gene>
    <name evidence="12" type="primary">nth</name>
    <name evidence="14" type="ordered locus">Swol_0961</name>
</gene>
<dbReference type="FunFam" id="1.10.340.30:FF:000001">
    <property type="entry name" value="Endonuclease III"/>
    <property type="match status" value="1"/>
</dbReference>
<keyword evidence="11 12" id="KW-0326">Glycosidase</keyword>
<dbReference type="STRING" id="335541.Swol_0961"/>
<evidence type="ECO:0000256" key="8">
    <source>
        <dbReference type="ARBA" id="ARBA00023125"/>
    </source>
</evidence>
<dbReference type="HAMAP" id="MF_00942">
    <property type="entry name" value="Nth"/>
    <property type="match status" value="1"/>
</dbReference>
<feature type="binding site" evidence="12">
    <location>
        <position position="195"/>
    </location>
    <ligand>
        <name>[4Fe-4S] cluster</name>
        <dbReference type="ChEBI" id="CHEBI:49883"/>
    </ligand>
</feature>
<dbReference type="SMART" id="SM00525">
    <property type="entry name" value="FES"/>
    <property type="match status" value="1"/>
</dbReference>
<proteinExistence type="inferred from homology"/>
<accession>Q0AYC8</accession>
<dbReference type="InterPro" id="IPR011257">
    <property type="entry name" value="DNA_glycosylase"/>
</dbReference>
<comment type="similarity">
    <text evidence="1 12">Belongs to the Nth/MutY family.</text>
</comment>
<keyword evidence="8 12" id="KW-0238">DNA-binding</keyword>
<evidence type="ECO:0000256" key="4">
    <source>
        <dbReference type="ARBA" id="ARBA00022763"/>
    </source>
</evidence>
<dbReference type="Pfam" id="PF00730">
    <property type="entry name" value="HhH-GPD"/>
    <property type="match status" value="1"/>
</dbReference>
<dbReference type="EC" id="4.2.99.18" evidence="12"/>
<feature type="domain" description="HhH-GPD" evidence="13">
    <location>
        <begin position="36"/>
        <end position="183"/>
    </location>
</feature>
<feature type="binding site" evidence="12">
    <location>
        <position position="192"/>
    </location>
    <ligand>
        <name>[4Fe-4S] cluster</name>
        <dbReference type="ChEBI" id="CHEBI:49883"/>
    </ligand>
</feature>
<dbReference type="InterPro" id="IPR005759">
    <property type="entry name" value="Nth"/>
</dbReference>
<keyword evidence="14" id="KW-0255">Endonuclease</keyword>
<dbReference type="Proteomes" id="UP000001968">
    <property type="component" value="Chromosome"/>
</dbReference>
<dbReference type="FunFam" id="1.10.1670.10:FF:000001">
    <property type="entry name" value="Endonuclease III"/>
    <property type="match status" value="1"/>
</dbReference>
<name>Q0AYC8_SYNWW</name>
<organism evidence="14 15">
    <name type="scientific">Syntrophomonas wolfei subsp. wolfei (strain DSM 2245B / Goettingen)</name>
    <dbReference type="NCBI Taxonomy" id="335541"/>
    <lineage>
        <taxon>Bacteria</taxon>
        <taxon>Bacillati</taxon>
        <taxon>Bacillota</taxon>
        <taxon>Clostridia</taxon>
        <taxon>Eubacteriales</taxon>
        <taxon>Syntrophomonadaceae</taxon>
        <taxon>Syntrophomonas</taxon>
    </lineage>
</organism>
<evidence type="ECO:0000256" key="2">
    <source>
        <dbReference type="ARBA" id="ARBA00022485"/>
    </source>
</evidence>
<dbReference type="GO" id="GO:0006285">
    <property type="term" value="P:base-excision repair, AP site formation"/>
    <property type="evidence" value="ECO:0007669"/>
    <property type="project" value="TreeGrafter"/>
</dbReference>
<dbReference type="PANTHER" id="PTHR10359:SF18">
    <property type="entry name" value="ENDONUCLEASE III"/>
    <property type="match status" value="1"/>
</dbReference>
<comment type="cofactor">
    <cofactor evidence="12">
        <name>[4Fe-4S] cluster</name>
        <dbReference type="ChEBI" id="CHEBI:49883"/>
    </cofactor>
    <text evidence="12">Binds 1 [4Fe-4S] cluster.</text>
</comment>
<evidence type="ECO:0000256" key="6">
    <source>
        <dbReference type="ARBA" id="ARBA00023004"/>
    </source>
</evidence>
<dbReference type="InterPro" id="IPR000445">
    <property type="entry name" value="HhH_motif"/>
</dbReference>
<dbReference type="SUPFAM" id="SSF48150">
    <property type="entry name" value="DNA-glycosylase"/>
    <property type="match status" value="1"/>
</dbReference>
<dbReference type="GO" id="GO:0019104">
    <property type="term" value="F:DNA N-glycosylase activity"/>
    <property type="evidence" value="ECO:0007669"/>
    <property type="project" value="UniProtKB-UniRule"/>
</dbReference>
<dbReference type="NCBIfam" id="TIGR01083">
    <property type="entry name" value="nth"/>
    <property type="match status" value="1"/>
</dbReference>
<evidence type="ECO:0000256" key="10">
    <source>
        <dbReference type="ARBA" id="ARBA00023239"/>
    </source>
</evidence>
<dbReference type="GO" id="GO:0046872">
    <property type="term" value="F:metal ion binding"/>
    <property type="evidence" value="ECO:0007669"/>
    <property type="project" value="UniProtKB-KW"/>
</dbReference>
<dbReference type="HOGENOM" id="CLU_012862_3_3_9"/>
<reference evidence="15" key="1">
    <citation type="journal article" date="2010" name="Environ. Microbiol.">
        <title>The genome of Syntrophomonas wolfei: new insights into syntrophic metabolism and biohydrogen production.</title>
        <authorList>
            <person name="Sieber J.R."/>
            <person name="Sims D.R."/>
            <person name="Han C."/>
            <person name="Kim E."/>
            <person name="Lykidis A."/>
            <person name="Lapidus A.L."/>
            <person name="McDonnald E."/>
            <person name="Rohlin L."/>
            <person name="Culley D.E."/>
            <person name="Gunsalus R."/>
            <person name="McInerney M.J."/>
        </authorList>
    </citation>
    <scope>NUCLEOTIDE SEQUENCE [LARGE SCALE GENOMIC DNA]</scope>
    <source>
        <strain evidence="15">DSM 2245B / Goettingen</strain>
    </source>
</reference>
<evidence type="ECO:0000313" key="15">
    <source>
        <dbReference type="Proteomes" id="UP000001968"/>
    </source>
</evidence>